<dbReference type="InterPro" id="IPR050314">
    <property type="entry name" value="Glycosyl_Hydrlase_18"/>
</dbReference>
<evidence type="ECO:0000256" key="6">
    <source>
        <dbReference type="ARBA" id="ARBA00023295"/>
    </source>
</evidence>
<organism evidence="11 12">
    <name type="scientific">Thermogemmatispora tikiterensis</name>
    <dbReference type="NCBI Taxonomy" id="1825093"/>
    <lineage>
        <taxon>Bacteria</taxon>
        <taxon>Bacillati</taxon>
        <taxon>Chloroflexota</taxon>
        <taxon>Ktedonobacteria</taxon>
        <taxon>Thermogemmatisporales</taxon>
        <taxon>Thermogemmatisporaceae</taxon>
        <taxon>Thermogemmatispora</taxon>
    </lineage>
</organism>
<dbReference type="SUPFAM" id="SSF49265">
    <property type="entry name" value="Fibronectin type III"/>
    <property type="match status" value="1"/>
</dbReference>
<dbReference type="OrthoDB" id="9775889at2"/>
<dbReference type="Gene3D" id="2.60.40.10">
    <property type="entry name" value="Immunoglobulins"/>
    <property type="match status" value="1"/>
</dbReference>
<dbReference type="PROSITE" id="PS50853">
    <property type="entry name" value="FN3"/>
    <property type="match status" value="1"/>
</dbReference>
<feature type="domain" description="Fibronectin type-III" evidence="9">
    <location>
        <begin position="40"/>
        <end position="128"/>
    </location>
</feature>
<proteinExistence type="inferred from homology"/>
<name>A0A328VGU0_9CHLR</name>
<dbReference type="EC" id="3.2.1.14" evidence="3"/>
<dbReference type="PROSITE" id="PS51910">
    <property type="entry name" value="GH18_2"/>
    <property type="match status" value="1"/>
</dbReference>
<evidence type="ECO:0000256" key="7">
    <source>
        <dbReference type="RuleBase" id="RU000489"/>
    </source>
</evidence>
<evidence type="ECO:0000313" key="11">
    <source>
        <dbReference type="EMBL" id="RAQ94960.1"/>
    </source>
</evidence>
<dbReference type="AlphaFoldDB" id="A0A328VGU0"/>
<dbReference type="PROSITE" id="PS01095">
    <property type="entry name" value="GH18_1"/>
    <property type="match status" value="1"/>
</dbReference>
<dbReference type="Gene3D" id="3.10.50.10">
    <property type="match status" value="1"/>
</dbReference>
<comment type="caution">
    <text evidence="11">The sequence shown here is derived from an EMBL/GenBank/DDBJ whole genome shotgun (WGS) entry which is preliminary data.</text>
</comment>
<dbReference type="CDD" id="cd00063">
    <property type="entry name" value="FN3"/>
    <property type="match status" value="1"/>
</dbReference>
<dbReference type="InterPro" id="IPR001579">
    <property type="entry name" value="Glyco_hydro_18_chit_AS"/>
</dbReference>
<evidence type="ECO:0000256" key="5">
    <source>
        <dbReference type="ARBA" id="ARBA00023024"/>
    </source>
</evidence>
<feature type="compositionally biased region" description="Pro residues" evidence="8">
    <location>
        <begin position="581"/>
        <end position="627"/>
    </location>
</feature>
<comment type="similarity">
    <text evidence="2">Belongs to the glycosyl hydrolase 18 family. Chitinase class II subfamily.</text>
</comment>
<dbReference type="InterPro" id="IPR036116">
    <property type="entry name" value="FN3_sf"/>
</dbReference>
<dbReference type="PANTHER" id="PTHR11177:SF317">
    <property type="entry name" value="CHITINASE 12-RELATED"/>
    <property type="match status" value="1"/>
</dbReference>
<feature type="region of interest" description="Disordered" evidence="8">
    <location>
        <begin position="573"/>
        <end position="639"/>
    </location>
</feature>
<dbReference type="GO" id="GO:0008843">
    <property type="term" value="F:endochitinase activity"/>
    <property type="evidence" value="ECO:0007669"/>
    <property type="project" value="UniProtKB-EC"/>
</dbReference>
<feature type="domain" description="GH18" evidence="10">
    <location>
        <begin position="133"/>
        <end position="577"/>
    </location>
</feature>
<reference evidence="11 12" key="1">
    <citation type="submission" date="2016-08" db="EMBL/GenBank/DDBJ databases">
        <title>Analysis of Carbohydrate Active Enzymes in Thermogemmatispora T81 Reveals Carbohydrate Degradation Ability.</title>
        <authorList>
            <person name="Tomazini A."/>
            <person name="Lal S."/>
            <person name="Stott M."/>
            <person name="Henrissat B."/>
            <person name="Polikarpov I."/>
            <person name="Sparling R."/>
            <person name="Levin D.B."/>
        </authorList>
    </citation>
    <scope>NUCLEOTIDE SEQUENCE [LARGE SCALE GENOMIC DNA]</scope>
    <source>
        <strain evidence="11 12">T81</strain>
    </source>
</reference>
<keyword evidence="6 7" id="KW-0326">Glycosidase</keyword>
<keyword evidence="5" id="KW-0624">Polysaccharide degradation</keyword>
<evidence type="ECO:0000256" key="4">
    <source>
        <dbReference type="ARBA" id="ARBA00022801"/>
    </source>
</evidence>
<dbReference type="Pfam" id="PF02018">
    <property type="entry name" value="CBM_4_9"/>
    <property type="match status" value="1"/>
</dbReference>
<gene>
    <name evidence="11" type="ORF">A4R35_05390</name>
</gene>
<dbReference type="InterPro" id="IPR017853">
    <property type="entry name" value="GH"/>
</dbReference>
<evidence type="ECO:0000259" key="10">
    <source>
        <dbReference type="PROSITE" id="PS51910"/>
    </source>
</evidence>
<dbReference type="GO" id="GO:0006032">
    <property type="term" value="P:chitin catabolic process"/>
    <property type="evidence" value="ECO:0007669"/>
    <property type="project" value="UniProtKB-KW"/>
</dbReference>
<evidence type="ECO:0000256" key="1">
    <source>
        <dbReference type="ARBA" id="ARBA00000822"/>
    </source>
</evidence>
<keyword evidence="5" id="KW-0146">Chitin degradation</keyword>
<dbReference type="SUPFAM" id="SSF49785">
    <property type="entry name" value="Galactose-binding domain-like"/>
    <property type="match status" value="1"/>
</dbReference>
<evidence type="ECO:0000259" key="9">
    <source>
        <dbReference type="PROSITE" id="PS50853"/>
    </source>
</evidence>
<dbReference type="InterPro" id="IPR003305">
    <property type="entry name" value="CenC_carb-bd"/>
</dbReference>
<evidence type="ECO:0000256" key="8">
    <source>
        <dbReference type="SAM" id="MobiDB-lite"/>
    </source>
</evidence>
<dbReference type="Pfam" id="PF00041">
    <property type="entry name" value="fn3"/>
    <property type="match status" value="1"/>
</dbReference>
<sequence length="756" mass="79703">MRRQERLLQLGIAVALLCSGLAALLYTHPLQVRGATVITTPTNVHVVATGPQAITLAWSPSTDNSGTGDVPAYYVYNGSNIVATSMGTAVTISSLLPSTSYTFTVQAYDKDGNTSAPSAPITASTQAASTPTYQKIAYFDQWSIYGNAYYPSTVDTSGAASRLTMIIYAFENIDPTNLTCFETIKAADSSNENDPNAGDGAGDAFADYQKSYSSTNSVDGSSDSYSQPIKGNFNQLRELKVKYPNLKILLSIGGWTYSKYFSDVAATASSRQKFVSSCIDMFLKGNLPTGISGDPSGGPASAAGIFDGFDIDWEYPGVLGHVGNHYGPQDKANFTLLLQEFRNELDAYGASIGKHFTLTAAVPSGQDKIMQIQTDQIGNYLDYADVMTYDMHGAWESSGPTNFQDPLYGSPQDPSAPIPPGQAKYNIDTSIQAWTSGLSAYSIPGGFPASKLVMGFPFYYRGWTGVPAGNTHGLYQSATGPSPSFSYSQTPGVAFYKELAAAGLTSNASDNFFDSTTQASWIYDGTNFYTGDTPQSIAAKTTYIKNKGLAGAMMFSLEDEDTADTLLNAIVNGLGNTSNPGPTPTPTPTPTATPTPIPTPTSTPTPTPMPTSAPTATPTPSPTPTSPPSGGNLVANPGFESGSLAPWSCDSGDQVVTSPVHSGSYALQITPTSSTTGQCTQTISVQPNHTYTLSAYVDGPYAYLGISGGASNWTSSSSYTLLSVSFTTGSSTTSVTIYVHGWYLQGNVYVDDVSLQ</sequence>
<dbReference type="InterPro" id="IPR013783">
    <property type="entry name" value="Ig-like_fold"/>
</dbReference>
<dbReference type="InterPro" id="IPR003961">
    <property type="entry name" value="FN3_dom"/>
</dbReference>
<evidence type="ECO:0000313" key="12">
    <source>
        <dbReference type="Proteomes" id="UP000248706"/>
    </source>
</evidence>
<dbReference type="SUPFAM" id="SSF51445">
    <property type="entry name" value="(Trans)glycosidases"/>
    <property type="match status" value="1"/>
</dbReference>
<dbReference type="EMBL" id="MCIF01000002">
    <property type="protein sequence ID" value="RAQ94960.1"/>
    <property type="molecule type" value="Genomic_DNA"/>
</dbReference>
<keyword evidence="5" id="KW-0119">Carbohydrate metabolism</keyword>
<evidence type="ECO:0000256" key="2">
    <source>
        <dbReference type="ARBA" id="ARBA00009121"/>
    </source>
</evidence>
<dbReference type="InterPro" id="IPR001223">
    <property type="entry name" value="Glyco_hydro18_cat"/>
</dbReference>
<comment type="catalytic activity">
    <reaction evidence="1">
        <text>Random endo-hydrolysis of N-acetyl-beta-D-glucosaminide (1-&gt;4)-beta-linkages in chitin and chitodextrins.</text>
        <dbReference type="EC" id="3.2.1.14"/>
    </reaction>
</comment>
<evidence type="ECO:0000256" key="3">
    <source>
        <dbReference type="ARBA" id="ARBA00012729"/>
    </source>
</evidence>
<keyword evidence="4 7" id="KW-0378">Hydrolase</keyword>
<dbReference type="PANTHER" id="PTHR11177">
    <property type="entry name" value="CHITINASE"/>
    <property type="match status" value="1"/>
</dbReference>
<dbReference type="GO" id="GO:0008061">
    <property type="term" value="F:chitin binding"/>
    <property type="evidence" value="ECO:0007669"/>
    <property type="project" value="InterPro"/>
</dbReference>
<dbReference type="InterPro" id="IPR008979">
    <property type="entry name" value="Galactose-bd-like_sf"/>
</dbReference>
<dbReference type="InterPro" id="IPR029070">
    <property type="entry name" value="Chitinase_insertion_sf"/>
</dbReference>
<accession>A0A328VGU0</accession>
<dbReference type="SMART" id="SM00636">
    <property type="entry name" value="Glyco_18"/>
    <property type="match status" value="1"/>
</dbReference>
<dbReference type="Proteomes" id="UP000248706">
    <property type="component" value="Unassembled WGS sequence"/>
</dbReference>
<protein>
    <recommendedName>
        <fullName evidence="3">chitinase</fullName>
        <ecNumber evidence="3">3.2.1.14</ecNumber>
    </recommendedName>
</protein>
<dbReference type="SUPFAM" id="SSF54556">
    <property type="entry name" value="Chitinase insertion domain"/>
    <property type="match status" value="1"/>
</dbReference>
<dbReference type="GO" id="GO:0005975">
    <property type="term" value="P:carbohydrate metabolic process"/>
    <property type="evidence" value="ECO:0007669"/>
    <property type="project" value="InterPro"/>
</dbReference>
<dbReference type="Gene3D" id="3.20.20.80">
    <property type="entry name" value="Glycosidases"/>
    <property type="match status" value="1"/>
</dbReference>
<keyword evidence="12" id="KW-1185">Reference proteome</keyword>
<dbReference type="Pfam" id="PF00704">
    <property type="entry name" value="Glyco_hydro_18"/>
    <property type="match status" value="1"/>
</dbReference>
<dbReference type="Gene3D" id="2.60.120.260">
    <property type="entry name" value="Galactose-binding domain-like"/>
    <property type="match status" value="1"/>
</dbReference>
<dbReference type="SMART" id="SM00060">
    <property type="entry name" value="FN3"/>
    <property type="match status" value="1"/>
</dbReference>
<dbReference type="InterPro" id="IPR011583">
    <property type="entry name" value="Chitinase_II/V-like_cat"/>
</dbReference>
<dbReference type="RefSeq" id="WP_112427293.1">
    <property type="nucleotide sequence ID" value="NZ_MCIF01000002.1"/>
</dbReference>
<dbReference type="CDD" id="cd06548">
    <property type="entry name" value="GH18_chitinase"/>
    <property type="match status" value="1"/>
</dbReference>